<comment type="caution">
    <text evidence="10">The sequence shown here is derived from an EMBL/GenBank/DDBJ whole genome shotgun (WGS) entry which is preliminary data.</text>
</comment>
<comment type="similarity">
    <text evidence="2">Belongs to the complex I NDUFB10 subunit family.</text>
</comment>
<keyword evidence="4" id="KW-0813">Transport</keyword>
<accession>A0ABP1MXF5</accession>
<dbReference type="InterPro" id="IPR039993">
    <property type="entry name" value="NDUFB10"/>
</dbReference>
<protein>
    <recommendedName>
        <fullName evidence="3">NADH dehydrogenase [ubiquinone] 1 beta subcomplex subunit 10</fullName>
    </recommendedName>
</protein>
<organism evidence="10 11">
    <name type="scientific">Xylocopa violacea</name>
    <name type="common">Violet carpenter bee</name>
    <name type="synonym">Apis violacea</name>
    <dbReference type="NCBI Taxonomy" id="135666"/>
    <lineage>
        <taxon>Eukaryota</taxon>
        <taxon>Metazoa</taxon>
        <taxon>Ecdysozoa</taxon>
        <taxon>Arthropoda</taxon>
        <taxon>Hexapoda</taxon>
        <taxon>Insecta</taxon>
        <taxon>Pterygota</taxon>
        <taxon>Neoptera</taxon>
        <taxon>Endopterygota</taxon>
        <taxon>Hymenoptera</taxon>
        <taxon>Apocrita</taxon>
        <taxon>Aculeata</taxon>
        <taxon>Apoidea</taxon>
        <taxon>Anthophila</taxon>
        <taxon>Apidae</taxon>
        <taxon>Xylocopa</taxon>
        <taxon>Xylocopa</taxon>
    </lineage>
</organism>
<keyword evidence="6" id="KW-0999">Mitochondrion inner membrane</keyword>
<gene>
    <name evidence="10" type="ORF">XYLVIOL_LOCUS450</name>
</gene>
<dbReference type="Pfam" id="PF10249">
    <property type="entry name" value="NDUFB10"/>
    <property type="match status" value="1"/>
</dbReference>
<dbReference type="PANTHER" id="PTHR13094">
    <property type="entry name" value="NADH-UBIQUINONE OXIDOREDUCTASE PDSW SUBUNIT"/>
    <property type="match status" value="1"/>
</dbReference>
<evidence type="ECO:0000256" key="4">
    <source>
        <dbReference type="ARBA" id="ARBA00022448"/>
    </source>
</evidence>
<reference evidence="10 11" key="1">
    <citation type="submission" date="2024-08" db="EMBL/GenBank/DDBJ databases">
        <authorList>
            <person name="Will J Nash"/>
            <person name="Angela Man"/>
            <person name="Seanna McTaggart"/>
            <person name="Kendall Baker"/>
            <person name="Tom Barker"/>
            <person name="Leah Catchpole"/>
            <person name="Alex Durrant"/>
            <person name="Karim Gharbi"/>
            <person name="Naomi Irish"/>
            <person name="Gemy Kaithakottil"/>
            <person name="Debby Ku"/>
            <person name="Aaliyah Providence"/>
            <person name="Felix Shaw"/>
            <person name="David Swarbreck"/>
            <person name="Chris Watkins"/>
            <person name="Ann M. McCartney"/>
            <person name="Giulio Formenti"/>
            <person name="Alice Mouton"/>
            <person name="Noel Vella"/>
            <person name="Bjorn M von Reumont"/>
            <person name="Adriana Vella"/>
            <person name="Wilfried Haerty"/>
        </authorList>
    </citation>
    <scope>NUCLEOTIDE SEQUENCE [LARGE SCALE GENOMIC DNA]</scope>
</reference>
<evidence type="ECO:0000256" key="5">
    <source>
        <dbReference type="ARBA" id="ARBA00022660"/>
    </source>
</evidence>
<keyword evidence="7" id="KW-0249">Electron transport</keyword>
<evidence type="ECO:0000256" key="2">
    <source>
        <dbReference type="ARBA" id="ARBA00008317"/>
    </source>
</evidence>
<keyword evidence="8" id="KW-0496">Mitochondrion</keyword>
<dbReference type="PANTHER" id="PTHR13094:SF1">
    <property type="entry name" value="NADH DEHYDROGENASE [UBIQUINONE] 1 BETA SUBCOMPLEX SUBUNIT 10"/>
    <property type="match status" value="1"/>
</dbReference>
<evidence type="ECO:0000256" key="6">
    <source>
        <dbReference type="ARBA" id="ARBA00022792"/>
    </source>
</evidence>
<dbReference type="InterPro" id="IPR019377">
    <property type="entry name" value="NADH_UbQ_OxRdtase_su10"/>
</dbReference>
<evidence type="ECO:0000313" key="10">
    <source>
        <dbReference type="EMBL" id="CAL7933400.1"/>
    </source>
</evidence>
<evidence type="ECO:0000256" key="9">
    <source>
        <dbReference type="ARBA" id="ARBA00023136"/>
    </source>
</evidence>
<dbReference type="Proteomes" id="UP001642520">
    <property type="component" value="Unassembled WGS sequence"/>
</dbReference>
<sequence length="159" mass="18987">MDTDVSSFFRFMNKFFYLLDGPVDYIREKVVLHQQKYPWYHRQFRRVPTIAECSAHDQVCIAEAQMQFHRDRMVDAEILNILRERYEDCAWYYEEDRDDYCGNLLKIYDDATAVFSTKYGGLGATIDVEKAFLKQKHRMIWERRHGPVGGGATNKKYDY</sequence>
<name>A0ABP1MXF5_XYLVO</name>
<proteinExistence type="inferred from homology"/>
<comment type="subcellular location">
    <subcellularLocation>
        <location evidence="1">Mitochondrion inner membrane</location>
        <topology evidence="1">Peripheral membrane protein</topology>
        <orientation evidence="1">Matrix side</orientation>
    </subcellularLocation>
</comment>
<dbReference type="EMBL" id="CAXAJV020001281">
    <property type="protein sequence ID" value="CAL7933400.1"/>
    <property type="molecule type" value="Genomic_DNA"/>
</dbReference>
<evidence type="ECO:0000256" key="1">
    <source>
        <dbReference type="ARBA" id="ARBA00004443"/>
    </source>
</evidence>
<evidence type="ECO:0000256" key="8">
    <source>
        <dbReference type="ARBA" id="ARBA00023128"/>
    </source>
</evidence>
<keyword evidence="11" id="KW-1185">Reference proteome</keyword>
<evidence type="ECO:0000256" key="7">
    <source>
        <dbReference type="ARBA" id="ARBA00022982"/>
    </source>
</evidence>
<keyword evidence="5" id="KW-0679">Respiratory chain</keyword>
<evidence type="ECO:0000313" key="11">
    <source>
        <dbReference type="Proteomes" id="UP001642520"/>
    </source>
</evidence>
<evidence type="ECO:0000256" key="3">
    <source>
        <dbReference type="ARBA" id="ARBA00014109"/>
    </source>
</evidence>
<keyword evidence="9" id="KW-0472">Membrane</keyword>